<dbReference type="SUPFAM" id="SSF56801">
    <property type="entry name" value="Acetyl-CoA synthetase-like"/>
    <property type="match status" value="1"/>
</dbReference>
<dbReference type="SUPFAM" id="SSF47336">
    <property type="entry name" value="ACP-like"/>
    <property type="match status" value="1"/>
</dbReference>
<dbReference type="Pfam" id="PF00550">
    <property type="entry name" value="PP-binding"/>
    <property type="match status" value="1"/>
</dbReference>
<dbReference type="InterPro" id="IPR045851">
    <property type="entry name" value="AMP-bd_C_sf"/>
</dbReference>
<dbReference type="EMBL" id="OX458332">
    <property type="protein sequence ID" value="CAI8731800.1"/>
    <property type="molecule type" value="Genomic_DNA"/>
</dbReference>
<dbReference type="SUPFAM" id="SSF69593">
    <property type="entry name" value="Glycerol-3-phosphate (1)-acyltransferase"/>
    <property type="match status" value="1"/>
</dbReference>
<evidence type="ECO:0000256" key="1">
    <source>
        <dbReference type="ARBA" id="ARBA00006432"/>
    </source>
</evidence>
<dbReference type="PANTHER" id="PTHR43201">
    <property type="entry name" value="ACYL-COA SYNTHETASE"/>
    <property type="match status" value="1"/>
</dbReference>
<dbReference type="InterPro" id="IPR002123">
    <property type="entry name" value="Plipid/glycerol_acylTrfase"/>
</dbReference>
<dbReference type="InterPro" id="IPR000873">
    <property type="entry name" value="AMP-dep_synth/lig_dom"/>
</dbReference>
<dbReference type="PROSITE" id="PS50075">
    <property type="entry name" value="CARRIER"/>
    <property type="match status" value="1"/>
</dbReference>
<dbReference type="GO" id="GO:0004467">
    <property type="term" value="F:long-chain fatty acid-CoA ligase activity"/>
    <property type="evidence" value="ECO:0007669"/>
    <property type="project" value="UniProtKB-EC"/>
</dbReference>
<keyword evidence="2 4" id="KW-0436">Ligase</keyword>
<evidence type="ECO:0000259" key="3">
    <source>
        <dbReference type="PROSITE" id="PS50075"/>
    </source>
</evidence>
<dbReference type="RefSeq" id="WP_282213456.1">
    <property type="nucleotide sequence ID" value="NZ_OX458332.1"/>
</dbReference>
<organism evidence="4 5">
    <name type="scientific">Methylococcus capsulatus</name>
    <dbReference type="NCBI Taxonomy" id="414"/>
    <lineage>
        <taxon>Bacteria</taxon>
        <taxon>Pseudomonadati</taxon>
        <taxon>Pseudomonadota</taxon>
        <taxon>Gammaproteobacteria</taxon>
        <taxon>Methylococcales</taxon>
        <taxon>Methylococcaceae</taxon>
        <taxon>Methylococcus</taxon>
    </lineage>
</organism>
<dbReference type="CDD" id="cd07989">
    <property type="entry name" value="LPLAT_AGPAT-like"/>
    <property type="match status" value="1"/>
</dbReference>
<proteinExistence type="inferred from homology"/>
<dbReference type="Gene3D" id="3.40.50.12780">
    <property type="entry name" value="N-terminal domain of ligase-like"/>
    <property type="match status" value="1"/>
</dbReference>
<evidence type="ECO:0000313" key="5">
    <source>
        <dbReference type="Proteomes" id="UP001158598"/>
    </source>
</evidence>
<sequence>MQTVGSFSEFLDDMVGRYGPRLAIQYRPRYRTLRWSYLELGTHAAKLASLLDEHGVGSGDRVFLSAENSPHWVAAFFAIAARGAVIVPLNPRSPPEQLANLVRSAGPSLVLASPRRRWEGPPLPVVDIERPGRVPSNRPATRTGPARLAEIIYTSGTTGDPKGVMLTHANLLSDLSAVARAVPLAPDDHVLSLVPLFHVYGQMTSLFCPLAAGCPVSYLTTPTTRSVLEALTHTPVTHLVAVPEVLKTMMDRLEARIGRIPGFLWPLLRGRIRARISGSLRTIVCGGAPLDPVVEEKWWALGFEVLQGYGLTETSPVIAANTPQAHRLGSVGKPLDEVELRIASDGEILVKGPMVMAGYFRDPVRTEAAFADGWLKTDDAGRLDADGFLYVYGRKRYMILGPGGENVFPEDIEAVLNRTAGITDCAVVGLESGGRTLVHAVLLADADEARAAAIVAEANRHLAPHQRIVSWSLWPEPDFPRSVTRKVKKDEVLGRLRREPSTQAVPVGRSTPLRLLLAQVAGTEAGALSDDTRLVPDLGLDSLLRIELVARIEEDLGVCLDEIDIGPLTTVADLENLLVRRQGRMPRVDAHPRWSLSPWASRLRPLAQKVFLQWWIAPFCRLRVSGLEHLAALEGPVIFMANHRSYLDSAMASFALPDRFRYRLAIAAATGVLYTRYRWAVPIGELSLNAFPLPSGPDENIRPGLELIGRLLDDGWNVLIFPEGQMNRGGLGIQPLRRGAGTIGVDMGVPVVPLVIEGTEKVMPPGRIVPRAAAPVSVRFGAPLRAGEAEPHGRMLARIEDALRRLLENSP</sequence>
<dbReference type="GO" id="GO:0016746">
    <property type="term" value="F:acyltransferase activity"/>
    <property type="evidence" value="ECO:0007669"/>
    <property type="project" value="InterPro"/>
</dbReference>
<protein>
    <submittedName>
        <fullName evidence="4">Long-chain acyl-CoA synthetase</fullName>
        <ecNumber evidence="4">6.2.1.3</ecNumber>
    </submittedName>
</protein>
<dbReference type="PANTHER" id="PTHR43201:SF5">
    <property type="entry name" value="MEDIUM-CHAIN ACYL-COA LIGASE ACSF2, MITOCHONDRIAL"/>
    <property type="match status" value="1"/>
</dbReference>
<dbReference type="EC" id="6.2.1.3" evidence="4"/>
<dbReference type="InterPro" id="IPR020845">
    <property type="entry name" value="AMP-binding_CS"/>
</dbReference>
<dbReference type="AlphaFoldDB" id="A0AA35UNC4"/>
<reference evidence="4" key="1">
    <citation type="submission" date="2023-03" db="EMBL/GenBank/DDBJ databases">
        <authorList>
            <person name="Pearce D."/>
        </authorList>
    </citation>
    <scope>NUCLEOTIDE SEQUENCE</scope>
    <source>
        <strain evidence="4">Mc</strain>
    </source>
</reference>
<dbReference type="Proteomes" id="UP001158598">
    <property type="component" value="Chromosome"/>
</dbReference>
<evidence type="ECO:0000313" key="4">
    <source>
        <dbReference type="EMBL" id="CAI8731800.1"/>
    </source>
</evidence>
<dbReference type="InterPro" id="IPR042099">
    <property type="entry name" value="ANL_N_sf"/>
</dbReference>
<dbReference type="Pfam" id="PF00501">
    <property type="entry name" value="AMP-binding"/>
    <property type="match status" value="1"/>
</dbReference>
<evidence type="ECO:0000256" key="2">
    <source>
        <dbReference type="ARBA" id="ARBA00022598"/>
    </source>
</evidence>
<name>A0AA35UNC4_METCP</name>
<feature type="domain" description="Carrier" evidence="3">
    <location>
        <begin position="507"/>
        <end position="582"/>
    </location>
</feature>
<accession>A0AA35UNC4</accession>
<dbReference type="InterPro" id="IPR009081">
    <property type="entry name" value="PP-bd_ACP"/>
</dbReference>
<dbReference type="PROSITE" id="PS00455">
    <property type="entry name" value="AMP_BINDING"/>
    <property type="match status" value="1"/>
</dbReference>
<dbReference type="Gene3D" id="3.30.300.30">
    <property type="match status" value="1"/>
</dbReference>
<dbReference type="GO" id="GO:0031956">
    <property type="term" value="F:medium-chain fatty acid-CoA ligase activity"/>
    <property type="evidence" value="ECO:0007669"/>
    <property type="project" value="TreeGrafter"/>
</dbReference>
<dbReference type="SMART" id="SM00563">
    <property type="entry name" value="PlsC"/>
    <property type="match status" value="1"/>
</dbReference>
<dbReference type="Pfam" id="PF01553">
    <property type="entry name" value="Acyltransferase"/>
    <property type="match status" value="1"/>
</dbReference>
<gene>
    <name evidence="4" type="ORF">MCNOR_0294</name>
</gene>
<comment type="similarity">
    <text evidence="1">Belongs to the ATP-dependent AMP-binding enzyme family.</text>
</comment>
<dbReference type="Gene3D" id="1.10.1200.10">
    <property type="entry name" value="ACP-like"/>
    <property type="match status" value="1"/>
</dbReference>
<dbReference type="InterPro" id="IPR036736">
    <property type="entry name" value="ACP-like_sf"/>
</dbReference>